<feature type="compositionally biased region" description="Polar residues" evidence="5">
    <location>
        <begin position="72"/>
        <end position="86"/>
    </location>
</feature>
<evidence type="ECO:0000256" key="4">
    <source>
        <dbReference type="RuleBase" id="RU004005"/>
    </source>
</evidence>
<dbReference type="CDD" id="cd00336">
    <property type="entry name" value="Ribosomal_L22"/>
    <property type="match status" value="1"/>
</dbReference>
<keyword evidence="3 4" id="KW-0687">Ribonucleoprotein</keyword>
<proteinExistence type="inferred from homology"/>
<dbReference type="RefSeq" id="XP_040618478.1">
    <property type="nucleotide sequence ID" value="XM_040758989.1"/>
</dbReference>
<dbReference type="Proteomes" id="UP000031575">
    <property type="component" value="Unassembled WGS sequence"/>
</dbReference>
<evidence type="ECO:0000256" key="1">
    <source>
        <dbReference type="ARBA" id="ARBA00009451"/>
    </source>
</evidence>
<accession>A0A0C2FH95</accession>
<keyword evidence="7" id="KW-1185">Reference proteome</keyword>
<dbReference type="VEuPathDB" id="FungiDB:SPBR_00670"/>
<feature type="compositionally biased region" description="Low complexity" evidence="5">
    <location>
        <begin position="49"/>
        <end position="71"/>
    </location>
</feature>
<dbReference type="HOGENOM" id="CLU_057182_0_0_1"/>
<evidence type="ECO:0000256" key="2">
    <source>
        <dbReference type="ARBA" id="ARBA00022980"/>
    </source>
</evidence>
<comment type="similarity">
    <text evidence="1 4">Belongs to the universal ribosomal protein uL22 family.</text>
</comment>
<dbReference type="GO" id="GO:0003735">
    <property type="term" value="F:structural constituent of ribosome"/>
    <property type="evidence" value="ECO:0007669"/>
    <property type="project" value="InterPro"/>
</dbReference>
<dbReference type="InterPro" id="IPR036394">
    <property type="entry name" value="Ribosomal_uL22_sf"/>
</dbReference>
<evidence type="ECO:0000313" key="7">
    <source>
        <dbReference type="Proteomes" id="UP000031575"/>
    </source>
</evidence>
<evidence type="ECO:0000256" key="3">
    <source>
        <dbReference type="ARBA" id="ARBA00023274"/>
    </source>
</evidence>
<gene>
    <name evidence="6" type="ORF">SPBR_00670</name>
</gene>
<dbReference type="FunFam" id="3.90.470.10:FF:000017">
    <property type="entry name" value="54S ribosomal protein L22, mitochondrial"/>
    <property type="match status" value="1"/>
</dbReference>
<dbReference type="SUPFAM" id="SSF54843">
    <property type="entry name" value="Ribosomal protein L22"/>
    <property type="match status" value="1"/>
</dbReference>
<organism evidence="6 7">
    <name type="scientific">Sporothrix brasiliensis 5110</name>
    <dbReference type="NCBI Taxonomy" id="1398154"/>
    <lineage>
        <taxon>Eukaryota</taxon>
        <taxon>Fungi</taxon>
        <taxon>Dikarya</taxon>
        <taxon>Ascomycota</taxon>
        <taxon>Pezizomycotina</taxon>
        <taxon>Sordariomycetes</taxon>
        <taxon>Sordariomycetidae</taxon>
        <taxon>Ophiostomatales</taxon>
        <taxon>Ophiostomataceae</taxon>
        <taxon>Sporothrix</taxon>
    </lineage>
</organism>
<evidence type="ECO:0000256" key="5">
    <source>
        <dbReference type="SAM" id="MobiDB-lite"/>
    </source>
</evidence>
<name>A0A0C2FH95_9PEZI</name>
<dbReference type="PANTHER" id="PTHR13501:SF10">
    <property type="entry name" value="LARGE RIBOSOMAL SUBUNIT PROTEIN UL22M"/>
    <property type="match status" value="1"/>
</dbReference>
<dbReference type="EMBL" id="AWTV01000008">
    <property type="protein sequence ID" value="KIH90468.1"/>
    <property type="molecule type" value="Genomic_DNA"/>
</dbReference>
<dbReference type="PANTHER" id="PTHR13501">
    <property type="entry name" value="CHLOROPLAST 50S RIBOSOMAL PROTEIN L22-RELATED"/>
    <property type="match status" value="1"/>
</dbReference>
<keyword evidence="2 4" id="KW-0689">Ribosomal protein</keyword>
<dbReference type="Gene3D" id="3.90.470.10">
    <property type="entry name" value="Ribosomal protein L22/L17"/>
    <property type="match status" value="1"/>
</dbReference>
<dbReference type="GO" id="GO:0006412">
    <property type="term" value="P:translation"/>
    <property type="evidence" value="ECO:0007669"/>
    <property type="project" value="InterPro"/>
</dbReference>
<sequence length="403" mass="45345">MRLNIHSRRVLATGKLFYYFKKLNYTPEPSFSNATAPIGLRPPTTTCTAGPTTHSALLPRPRTQPRQPLAQSNGASRPLHTTTSRAISWGGLFGRKKKPASSNTADVAAGLSGDLSRAKTRQELKDRMTSPGLSASPLLASELEQQGEDGGTASKPLKTSAARNEIGTSLLQSDLQRALDPDPRSRVRWERKMVVRHVSRMLDPKGQETREERLARTERQLLHKSMPIPTSTKKLVHLARQISGKTLEDALVQMRFSKKKMAKEVLWHLEEARDMAVVERGMGLGRVQKQNEADGEGAEASSPNAIKIETKDGRWLEITDPSRMYIDQAWVGKGIWRSAVTEYRARGRRNTRWSPSAFLSVVLKEEKTRIRQYDERLAKEAKKAPWVHLPNRPVTAQRPYYSW</sequence>
<dbReference type="GeneID" id="63673910"/>
<feature type="region of interest" description="Disordered" evidence="5">
    <location>
        <begin position="49"/>
        <end position="108"/>
    </location>
</feature>
<reference evidence="6 7" key="1">
    <citation type="journal article" date="2014" name="BMC Genomics">
        <title>Comparative genomics of the major fungal agents of human and animal Sporotrichosis: Sporothrix schenckii and Sporothrix brasiliensis.</title>
        <authorList>
            <person name="Teixeira M.M."/>
            <person name="de Almeida L.G."/>
            <person name="Kubitschek-Barreira P."/>
            <person name="Alves F.L."/>
            <person name="Kioshima E.S."/>
            <person name="Abadio A.K."/>
            <person name="Fernandes L."/>
            <person name="Derengowski L.S."/>
            <person name="Ferreira K.S."/>
            <person name="Souza R.C."/>
            <person name="Ruiz J.C."/>
            <person name="de Andrade N.C."/>
            <person name="Paes H.C."/>
            <person name="Nicola A.M."/>
            <person name="Albuquerque P."/>
            <person name="Gerber A.L."/>
            <person name="Martins V.P."/>
            <person name="Peconick L.D."/>
            <person name="Neto A.V."/>
            <person name="Chaucanez C.B."/>
            <person name="Silva P.A."/>
            <person name="Cunha O.L."/>
            <person name="de Oliveira F.F."/>
            <person name="dos Santos T.C."/>
            <person name="Barros A.L."/>
            <person name="Soares M.A."/>
            <person name="de Oliveira L.M."/>
            <person name="Marini M.M."/>
            <person name="Villalobos-Duno H."/>
            <person name="Cunha M.M."/>
            <person name="de Hoog S."/>
            <person name="da Silveira J.F."/>
            <person name="Henrissat B."/>
            <person name="Nino-Vega G.A."/>
            <person name="Cisalpino P.S."/>
            <person name="Mora-Montes H.M."/>
            <person name="Almeida S.R."/>
            <person name="Stajich J.E."/>
            <person name="Lopes-Bezerra L.M."/>
            <person name="Vasconcelos A.T."/>
            <person name="Felipe M.S."/>
        </authorList>
    </citation>
    <scope>NUCLEOTIDE SEQUENCE [LARGE SCALE GENOMIC DNA]</scope>
    <source>
        <strain evidence="6 7">5110</strain>
    </source>
</reference>
<dbReference type="InterPro" id="IPR001063">
    <property type="entry name" value="Ribosomal_uL22"/>
</dbReference>
<dbReference type="Pfam" id="PF00237">
    <property type="entry name" value="Ribosomal_L22"/>
    <property type="match status" value="1"/>
</dbReference>
<dbReference type="AlphaFoldDB" id="A0A0C2FH95"/>
<dbReference type="OrthoDB" id="416470at2759"/>
<evidence type="ECO:0000313" key="6">
    <source>
        <dbReference type="EMBL" id="KIH90468.1"/>
    </source>
</evidence>
<protein>
    <submittedName>
        <fullName evidence="6">Mitochondrial large ribosomal subunit</fullName>
    </submittedName>
</protein>
<dbReference type="InterPro" id="IPR047867">
    <property type="entry name" value="Ribosomal_uL22_bac/org-type"/>
</dbReference>
<dbReference type="GO" id="GO:0015934">
    <property type="term" value="C:large ribosomal subunit"/>
    <property type="evidence" value="ECO:0007669"/>
    <property type="project" value="InterPro"/>
</dbReference>
<comment type="caution">
    <text evidence="6">The sequence shown here is derived from an EMBL/GenBank/DDBJ whole genome shotgun (WGS) entry which is preliminary data.</text>
</comment>